<dbReference type="InterPro" id="IPR010288">
    <property type="entry name" value="EcsB_ABC"/>
</dbReference>
<feature type="transmembrane region" description="Helical" evidence="1">
    <location>
        <begin position="377"/>
        <end position="396"/>
    </location>
</feature>
<gene>
    <name evidence="2" type="ORF">HMPREF1015_01647</name>
</gene>
<feature type="transmembrane region" description="Helical" evidence="1">
    <location>
        <begin position="165"/>
        <end position="184"/>
    </location>
</feature>
<dbReference type="AlphaFoldDB" id="G9QKA8"/>
<keyword evidence="1" id="KW-1133">Transmembrane helix</keyword>
<organism evidence="2 3">
    <name type="scientific">Bacillus smithii 7_3_47FAA</name>
    <dbReference type="NCBI Taxonomy" id="665952"/>
    <lineage>
        <taxon>Bacteria</taxon>
        <taxon>Bacillati</taxon>
        <taxon>Bacillota</taxon>
        <taxon>Bacilli</taxon>
        <taxon>Bacillales</taxon>
        <taxon>Bacillaceae</taxon>
        <taxon>Bacillus</taxon>
    </lineage>
</organism>
<evidence type="ECO:0000313" key="3">
    <source>
        <dbReference type="Proteomes" id="UP000011747"/>
    </source>
</evidence>
<evidence type="ECO:0000313" key="2">
    <source>
        <dbReference type="EMBL" id="EHL78406.1"/>
    </source>
</evidence>
<dbReference type="Pfam" id="PF05975">
    <property type="entry name" value="EcsB"/>
    <property type="match status" value="1"/>
</dbReference>
<comment type="caution">
    <text evidence="2">The sequence shown here is derived from an EMBL/GenBank/DDBJ whole genome shotgun (WGS) entry which is preliminary data.</text>
</comment>
<feature type="transmembrane region" description="Helical" evidence="1">
    <location>
        <begin position="284"/>
        <end position="303"/>
    </location>
</feature>
<feature type="transmembrane region" description="Helical" evidence="1">
    <location>
        <begin position="59"/>
        <end position="81"/>
    </location>
</feature>
<keyword evidence="3" id="KW-1185">Reference proteome</keyword>
<dbReference type="EMBL" id="ACWF01000070">
    <property type="protein sequence ID" value="EHL78406.1"/>
    <property type="molecule type" value="Genomic_DNA"/>
</dbReference>
<feature type="transmembrane region" description="Helical" evidence="1">
    <location>
        <begin position="309"/>
        <end position="327"/>
    </location>
</feature>
<feature type="transmembrane region" description="Helical" evidence="1">
    <location>
        <begin position="348"/>
        <end position="371"/>
    </location>
</feature>
<dbReference type="HOGENOM" id="CLU_054332_0_0_9"/>
<proteinExistence type="predicted"/>
<dbReference type="PATRIC" id="fig|665952.3.peg.1445"/>
<keyword evidence="1" id="KW-0472">Membrane</keyword>
<evidence type="ECO:0000256" key="1">
    <source>
        <dbReference type="SAM" id="Phobius"/>
    </source>
</evidence>
<evidence type="ECO:0008006" key="4">
    <source>
        <dbReference type="Google" id="ProtNLM"/>
    </source>
</evidence>
<dbReference type="GO" id="GO:0016020">
    <property type="term" value="C:membrane"/>
    <property type="evidence" value="ECO:0007669"/>
    <property type="project" value="InterPro"/>
</dbReference>
<dbReference type="RefSeq" id="WP_003353752.1">
    <property type="nucleotide sequence ID" value="NZ_JH414748.1"/>
</dbReference>
<reference evidence="2 3" key="1">
    <citation type="submission" date="2011-09" db="EMBL/GenBank/DDBJ databases">
        <title>The Genome Sequence of Bacillus smithii 7_3_47FAA.</title>
        <authorList>
            <consortium name="The Broad Institute Genome Sequencing Platform"/>
            <person name="Earl A."/>
            <person name="Ward D."/>
            <person name="Feldgarden M."/>
            <person name="Gevers D."/>
            <person name="Daigneault M."/>
            <person name="Strauss J."/>
            <person name="Allen-Vercoe E."/>
            <person name="Young S.K."/>
            <person name="Zeng Q."/>
            <person name="Gargeya S."/>
            <person name="Fitzgerald M."/>
            <person name="Haas B."/>
            <person name="Abouelleil A."/>
            <person name="Alvarado L."/>
            <person name="Arachchi H.M."/>
            <person name="Berlin A."/>
            <person name="Brown A."/>
            <person name="Chapman S.B."/>
            <person name="Chen Z."/>
            <person name="Dunbar C."/>
            <person name="Freedman E."/>
            <person name="Gearin G."/>
            <person name="Goldberg J."/>
            <person name="Griggs A."/>
            <person name="Gujja S."/>
            <person name="Heiman D."/>
            <person name="Howarth C."/>
            <person name="Larson L."/>
            <person name="Lui A."/>
            <person name="MacDonald P.J.P."/>
            <person name="Montmayeur A."/>
            <person name="Murphy C."/>
            <person name="Neiman D."/>
            <person name="Pearson M."/>
            <person name="Priest M."/>
            <person name="Roberts A."/>
            <person name="Saif S."/>
            <person name="Shea T."/>
            <person name="Shenoy N."/>
            <person name="Sisk P."/>
            <person name="Stolte C."/>
            <person name="Sykes S."/>
            <person name="Wortman J."/>
            <person name="Nusbaum C."/>
            <person name="Birren B."/>
        </authorList>
    </citation>
    <scope>NUCLEOTIDE SEQUENCE [LARGE SCALE GENOMIC DNA]</scope>
    <source>
        <strain evidence="2 3">7_3_47FAA</strain>
    </source>
</reference>
<dbReference type="PIRSF" id="PIRSF037259">
    <property type="entry name" value="EcsB_ABC"/>
    <property type="match status" value="1"/>
</dbReference>
<protein>
    <recommendedName>
        <fullName evidence="4">ABC transporter permease</fullName>
    </recommendedName>
</protein>
<feature type="transmembrane region" description="Helical" evidence="1">
    <location>
        <begin position="25"/>
        <end position="47"/>
    </location>
</feature>
<keyword evidence="1" id="KW-0812">Transmembrane</keyword>
<dbReference type="Proteomes" id="UP000011747">
    <property type="component" value="Unassembled WGS sequence"/>
</dbReference>
<sequence length="406" mass="48295">MKTVQQLWKERLNGYLSEMRKYLRYIFNDHLLFVLIFGVGAGVYYYSQWIKTLDPHFPAPFIMALLLGAILAWSPIYTYLMRADIVFLLPMEERLNGYFQKAIVSSFVFQSYWLILFLAALMPMYVKVKGVSYASFFLWLVILFILKFWNLFVRWNVQKFQEKNIRLVDLIVRFVLNAVFLYPLFSRTNWLLFVIGAFLLIVYGGVIQNKSREHILKWEMLVELEEKRMMAFYRFANLFTTVPNLQGDVKRRKWLDFLFKKIPYGPHHVYTYLLSRTFVRVNEYIGLFVRLTLIGFLLISFSHSLLFKVIMALLFIYLTGFQLFPLIRHHDEKIWMMLYPVSKERKKTAFMLLLRQCLGLQAFLFAGAAVFRSWFESGIILGAAVLFVFLFTEIYTPRKLAKMENL</sequence>
<name>G9QKA8_9BACI</name>
<feature type="transmembrane region" description="Helical" evidence="1">
    <location>
        <begin position="131"/>
        <end position="153"/>
    </location>
</feature>
<feature type="transmembrane region" description="Helical" evidence="1">
    <location>
        <begin position="190"/>
        <end position="207"/>
    </location>
</feature>
<feature type="transmembrane region" description="Helical" evidence="1">
    <location>
        <begin position="102"/>
        <end position="125"/>
    </location>
</feature>
<accession>G9QKA8</accession>